<dbReference type="Gene3D" id="1.20.1060.20">
    <property type="match status" value="1"/>
</dbReference>
<feature type="compositionally biased region" description="Basic and acidic residues" evidence="12">
    <location>
        <begin position="265"/>
        <end position="275"/>
    </location>
</feature>
<dbReference type="GO" id="GO:0051301">
    <property type="term" value="P:cell division"/>
    <property type="evidence" value="ECO:0007669"/>
    <property type="project" value="UniProtKB-KW"/>
</dbReference>
<keyword evidence="15" id="KW-1185">Reference proteome</keyword>
<evidence type="ECO:0000313" key="14">
    <source>
        <dbReference type="EMBL" id="VAI75558.1"/>
    </source>
</evidence>
<keyword evidence="4" id="KW-0158">Chromosome</keyword>
<feature type="domain" description="SMC hinge" evidence="13">
    <location>
        <begin position="527"/>
        <end position="647"/>
    </location>
</feature>
<dbReference type="PIRSF" id="PIRSF005719">
    <property type="entry name" value="SMC"/>
    <property type="match status" value="1"/>
</dbReference>
<dbReference type="InterPro" id="IPR028468">
    <property type="entry name" value="Smc1_ABC"/>
</dbReference>
<feature type="coiled-coil region" evidence="11">
    <location>
        <begin position="408"/>
        <end position="512"/>
    </location>
</feature>
<dbReference type="GO" id="GO:0051321">
    <property type="term" value="P:meiotic cell cycle"/>
    <property type="evidence" value="ECO:0007669"/>
    <property type="project" value="UniProtKB-KW"/>
</dbReference>
<dbReference type="Proteomes" id="UP000324705">
    <property type="component" value="Chromosome 7A"/>
</dbReference>
<dbReference type="SUPFAM" id="SSF52540">
    <property type="entry name" value="P-loop containing nucleoside triphosphate hydrolases"/>
    <property type="match status" value="1"/>
</dbReference>
<evidence type="ECO:0000256" key="9">
    <source>
        <dbReference type="ARBA" id="ARBA00023254"/>
    </source>
</evidence>
<dbReference type="SMART" id="SM00968">
    <property type="entry name" value="SMC_hinge"/>
    <property type="match status" value="1"/>
</dbReference>
<gene>
    <name evidence="14" type="ORF">TRITD_7Av1G142620</name>
</gene>
<dbReference type="PANTHER" id="PTHR18937">
    <property type="entry name" value="STRUCTURAL MAINTENANCE OF CHROMOSOMES SMC FAMILY MEMBER"/>
    <property type="match status" value="1"/>
</dbReference>
<dbReference type="SUPFAM" id="SSF75553">
    <property type="entry name" value="Smc hinge domain"/>
    <property type="match status" value="1"/>
</dbReference>
<evidence type="ECO:0000256" key="4">
    <source>
        <dbReference type="ARBA" id="ARBA00022454"/>
    </source>
</evidence>
<keyword evidence="8" id="KW-0539">Nucleus</keyword>
<accession>A0A9R1BNU7</accession>
<dbReference type="EMBL" id="LT934123">
    <property type="protein sequence ID" value="VAI75558.1"/>
    <property type="molecule type" value="Genomic_DNA"/>
</dbReference>
<evidence type="ECO:0000256" key="6">
    <source>
        <dbReference type="ARBA" id="ARBA00022776"/>
    </source>
</evidence>
<keyword evidence="10" id="KW-0131">Cell cycle</keyword>
<dbReference type="Gramene" id="TRITD7Av1G142620.20">
    <property type="protein sequence ID" value="TRITD7Av1G142620.20"/>
    <property type="gene ID" value="TRITD7Av1G142620"/>
</dbReference>
<evidence type="ECO:0000256" key="12">
    <source>
        <dbReference type="SAM" id="MobiDB-lite"/>
    </source>
</evidence>
<dbReference type="AlphaFoldDB" id="A0A9R1BNU7"/>
<evidence type="ECO:0000256" key="2">
    <source>
        <dbReference type="ARBA" id="ARBA00004286"/>
    </source>
</evidence>
<dbReference type="InterPro" id="IPR024704">
    <property type="entry name" value="SMC"/>
</dbReference>
<keyword evidence="5" id="KW-0132">Cell division</keyword>
<evidence type="ECO:0000256" key="7">
    <source>
        <dbReference type="ARBA" id="ARBA00023054"/>
    </source>
</evidence>
<dbReference type="PANTHER" id="PTHR18937:SF12">
    <property type="entry name" value="STRUCTURAL MAINTENANCE OF CHROMOSOMES PROTEIN"/>
    <property type="match status" value="1"/>
</dbReference>
<comment type="similarity">
    <text evidence="3">Belongs to the SMC family. SMC1 subfamily.</text>
</comment>
<feature type="coiled-coil region" evidence="11">
    <location>
        <begin position="781"/>
        <end position="855"/>
    </location>
</feature>
<dbReference type="GO" id="GO:0005524">
    <property type="term" value="F:ATP binding"/>
    <property type="evidence" value="ECO:0007669"/>
    <property type="project" value="InterPro"/>
</dbReference>
<dbReference type="SUPFAM" id="SSF57997">
    <property type="entry name" value="Tropomyosin"/>
    <property type="match status" value="1"/>
</dbReference>
<evidence type="ECO:0000256" key="11">
    <source>
        <dbReference type="SAM" id="Coils"/>
    </source>
</evidence>
<dbReference type="GO" id="GO:0016887">
    <property type="term" value="F:ATP hydrolysis activity"/>
    <property type="evidence" value="ECO:0007669"/>
    <property type="project" value="InterPro"/>
</dbReference>
<dbReference type="InterPro" id="IPR003395">
    <property type="entry name" value="RecF/RecN/SMC_N"/>
</dbReference>
<dbReference type="Pfam" id="PF06470">
    <property type="entry name" value="SMC_hinge"/>
    <property type="match status" value="1"/>
</dbReference>
<dbReference type="Pfam" id="PF02463">
    <property type="entry name" value="SMC_N"/>
    <property type="match status" value="1"/>
</dbReference>
<keyword evidence="6" id="KW-0498">Mitosis</keyword>
<dbReference type="InterPro" id="IPR036277">
    <property type="entry name" value="SMC_hinge_sf"/>
</dbReference>
<evidence type="ECO:0000256" key="1">
    <source>
        <dbReference type="ARBA" id="ARBA00004123"/>
    </source>
</evidence>
<feature type="region of interest" description="Disordered" evidence="12">
    <location>
        <begin position="265"/>
        <end position="286"/>
    </location>
</feature>
<dbReference type="GO" id="GO:0008278">
    <property type="term" value="C:cohesin complex"/>
    <property type="evidence" value="ECO:0007669"/>
    <property type="project" value="InterPro"/>
</dbReference>
<evidence type="ECO:0000256" key="5">
    <source>
        <dbReference type="ARBA" id="ARBA00022618"/>
    </source>
</evidence>
<feature type="coiled-coil region" evidence="11">
    <location>
        <begin position="317"/>
        <end position="372"/>
    </location>
</feature>
<proteinExistence type="inferred from homology"/>
<protein>
    <recommendedName>
        <fullName evidence="13">SMC hinge domain-containing protein</fullName>
    </recommendedName>
</protein>
<keyword evidence="7 11" id="KW-0175">Coiled coil</keyword>
<evidence type="ECO:0000256" key="3">
    <source>
        <dbReference type="ARBA" id="ARBA00005597"/>
    </source>
</evidence>
<evidence type="ECO:0000256" key="8">
    <source>
        <dbReference type="ARBA" id="ARBA00023242"/>
    </source>
</evidence>
<dbReference type="GO" id="GO:0005634">
    <property type="term" value="C:nucleus"/>
    <property type="evidence" value="ECO:0007669"/>
    <property type="project" value="UniProtKB-SubCell"/>
</dbReference>
<dbReference type="InterPro" id="IPR027417">
    <property type="entry name" value="P-loop_NTPase"/>
</dbReference>
<dbReference type="Gene3D" id="3.40.50.300">
    <property type="entry name" value="P-loop containing nucleotide triphosphate hydrolases"/>
    <property type="match status" value="1"/>
</dbReference>
<reference evidence="14 15" key="1">
    <citation type="submission" date="2017-09" db="EMBL/GenBank/DDBJ databases">
        <authorList>
            <consortium name="International Durum Wheat Genome Sequencing Consortium (IDWGSC)"/>
            <person name="Milanesi L."/>
        </authorList>
    </citation>
    <scope>NUCLEOTIDE SEQUENCE [LARGE SCALE GENOMIC DNA]</scope>
    <source>
        <strain evidence="15">cv. Svevo</strain>
    </source>
</reference>
<keyword evidence="9" id="KW-0469">Meiosis</keyword>
<organism evidence="14 15">
    <name type="scientific">Triticum turgidum subsp. durum</name>
    <name type="common">Durum wheat</name>
    <name type="synonym">Triticum durum</name>
    <dbReference type="NCBI Taxonomy" id="4567"/>
    <lineage>
        <taxon>Eukaryota</taxon>
        <taxon>Viridiplantae</taxon>
        <taxon>Streptophyta</taxon>
        <taxon>Embryophyta</taxon>
        <taxon>Tracheophyta</taxon>
        <taxon>Spermatophyta</taxon>
        <taxon>Magnoliopsida</taxon>
        <taxon>Liliopsida</taxon>
        <taxon>Poales</taxon>
        <taxon>Poaceae</taxon>
        <taxon>BOP clade</taxon>
        <taxon>Pooideae</taxon>
        <taxon>Triticodae</taxon>
        <taxon>Triticeae</taxon>
        <taxon>Triticinae</taxon>
        <taxon>Triticum</taxon>
    </lineage>
</organism>
<dbReference type="Gene3D" id="3.30.70.1620">
    <property type="match status" value="1"/>
</dbReference>
<sequence>MAAAAASVGHSSRGGGGRIHRLEVENFKSYKGTQTIGPFFDFTAIIGPNGAGKSNLMDAISFVLGVRSAHLRGAQLKDLIYALDDRDKEAKGRRASVRLVYNLPGTGGELHFTRTITGAGGSEYRIDGRLVTWDDYNAKLRSLGILVKARNFLVFQGDVESIASKNPKELTALLEQIAGSDELRREYDELEEQKTSAEEKSALVYQEKRTIVMERKQKKAQKEEAEKHLRLQQDLKLLKTEHLLWQLYSIEKDMETIEAELEDDRRSLQEAREDNQSSDNGLAAKRKEQSAFLKKITLCEKSMSKKKLDIDKKQPELLRLKEQISRLKSKIKSCNKEIDKKKDDNNKHLEEMKRLQSALADVTSAIEELNEQGQDKGVKLQLADDQVQEYHRIKEDAGMRTAKLRDEKEVLDKELNADIEAKKNLEENMQQLRSRVDEISSQESELQTKLNKILHSIPKHEDELTRLREDHNKIAKERQSSGAKYLTLKQKVDEIDTQLRELKAVKHESERDARFSETVKSLKRLFPGVHGRMTELCRPSQKKYNLAVTVAMGKFMDAVVVEDESTGKECIKYLKEQRLPPQTFIPLQSIRVKPITERLRTLGGSAQLIFDVIQYPFFLYLALEKAVLYAVGNTLVCDKLDEAKTLSWSGERYKALKKKKSKLEAEMSELGSPRELQRKELAVSEKITGLEKKLHYSNVEQNNLKEKLHKLASEKHNIEKEIDHLEPGKEELESRLAKNEREVRKREKKINEIVDRIYKDFSTSVGVKNIREYEEKQLKDAQALQERKLSLSNQLSKLKYQLEYEQKRDMHAPIAKLNNTHETLEKELKGLQERETRAKADAEHISNQMEELKAEAEGRLLKYLVYFSVVLDKDASGVGCVQPAPAFPACG</sequence>
<evidence type="ECO:0000259" key="13">
    <source>
        <dbReference type="SMART" id="SM00968"/>
    </source>
</evidence>
<dbReference type="GO" id="GO:0007062">
    <property type="term" value="P:sister chromatid cohesion"/>
    <property type="evidence" value="ECO:0007669"/>
    <property type="project" value="InterPro"/>
</dbReference>
<comment type="subcellular location">
    <subcellularLocation>
        <location evidence="2">Chromosome</location>
    </subcellularLocation>
    <subcellularLocation>
        <location evidence="1">Nucleus</location>
    </subcellularLocation>
</comment>
<evidence type="ECO:0000313" key="15">
    <source>
        <dbReference type="Proteomes" id="UP000324705"/>
    </source>
</evidence>
<feature type="coiled-coil region" evidence="11">
    <location>
        <begin position="701"/>
        <end position="756"/>
    </location>
</feature>
<name>A0A9R1BNU7_TRITD</name>
<dbReference type="CDD" id="cd03275">
    <property type="entry name" value="ABC_SMC1_euk"/>
    <property type="match status" value="1"/>
</dbReference>
<evidence type="ECO:0000256" key="10">
    <source>
        <dbReference type="ARBA" id="ARBA00023306"/>
    </source>
</evidence>
<dbReference type="GO" id="GO:0003677">
    <property type="term" value="F:DNA binding"/>
    <property type="evidence" value="ECO:0007669"/>
    <property type="project" value="TreeGrafter"/>
</dbReference>
<dbReference type="InterPro" id="IPR010935">
    <property type="entry name" value="SMC_hinge"/>
</dbReference>